<name>A0A9I9E4G8_CUCME</name>
<dbReference type="EnsemblPlants" id="MELO3C028635.2.1">
    <property type="protein sequence ID" value="MELO3C028635.2.1"/>
    <property type="gene ID" value="MELO3C028635.2"/>
</dbReference>
<sequence length="69" mass="8251">MVRAEEGWRKVLQNSVEWNEGRMINVSMPFIYKSARDMRILLFSLLKHRKDASFTHQFNESIIITSKQH</sequence>
<proteinExistence type="predicted"/>
<dbReference type="Gramene" id="MELO3C028635.2.1">
    <property type="protein sequence ID" value="MELO3C028635.2.1"/>
    <property type="gene ID" value="MELO3C028635.2"/>
</dbReference>
<dbReference type="AlphaFoldDB" id="A0A9I9E4G8"/>
<protein>
    <submittedName>
        <fullName evidence="1">Uncharacterized protein</fullName>
    </submittedName>
</protein>
<accession>A0A9I9E4G8</accession>
<evidence type="ECO:0000313" key="1">
    <source>
        <dbReference type="EnsemblPlants" id="MELO3C028635.2.1"/>
    </source>
</evidence>
<reference evidence="1" key="1">
    <citation type="submission" date="2023-03" db="UniProtKB">
        <authorList>
            <consortium name="EnsemblPlants"/>
        </authorList>
    </citation>
    <scope>IDENTIFICATION</scope>
</reference>
<organism evidence="1">
    <name type="scientific">Cucumis melo</name>
    <name type="common">Muskmelon</name>
    <dbReference type="NCBI Taxonomy" id="3656"/>
    <lineage>
        <taxon>Eukaryota</taxon>
        <taxon>Viridiplantae</taxon>
        <taxon>Streptophyta</taxon>
        <taxon>Embryophyta</taxon>
        <taxon>Tracheophyta</taxon>
        <taxon>Spermatophyta</taxon>
        <taxon>Magnoliopsida</taxon>
        <taxon>eudicotyledons</taxon>
        <taxon>Gunneridae</taxon>
        <taxon>Pentapetalae</taxon>
        <taxon>rosids</taxon>
        <taxon>fabids</taxon>
        <taxon>Cucurbitales</taxon>
        <taxon>Cucurbitaceae</taxon>
        <taxon>Benincaseae</taxon>
        <taxon>Cucumis</taxon>
    </lineage>
</organism>